<evidence type="ECO:0000313" key="2">
    <source>
        <dbReference type="Proteomes" id="UP000295238"/>
    </source>
</evidence>
<evidence type="ECO:0000313" key="1">
    <source>
        <dbReference type="EMBL" id="TDK39252.1"/>
    </source>
</evidence>
<comment type="caution">
    <text evidence="1">The sequence shown here is derived from an EMBL/GenBank/DDBJ whole genome shotgun (WGS) entry which is preliminary data.</text>
</comment>
<keyword evidence="2" id="KW-1185">Reference proteome</keyword>
<dbReference type="AlphaFoldDB" id="A0A4R5UMX8"/>
<sequence length="660" mass="73574">MTVGLVDDMSSLVHAVRPIPGEGLGELLLRAAAENGYDKTDWILALAGRKGSFLSKTLRLAPEELVHLARVLGLDDPAGVGPLLYKEVAGMKGWLDFFGAPVRARHLQLRRRRVSPRSLRQSPHLKAVWAVRIFSFDPETKEQLIDRCPVCGVKFNFWRVLEPWSCASCLRTDHEGFRRPSVDLRDYPQPVVEVADQMALDFVTGLVQPDPERRSDCAGLHPGLQALSRGELFEMVVSLCCAVIPEPGESPNALWRPMTNEDYRRVTPDLLAKMGRTILSWPEGFHQLASEVRERSDERPGHYGVRKELGPLLRVTGYKNVPKAVRDLVRKAIDDDMAMTASALPTVRRSADRYRADLMTIADAHAELGCTGKHMTRLGRRPEIEMIQSAGSHGPILFRRDQIETILRQKDRIVASQEVVNRLGISRSGLRQLAEKGLLERETGAVIDIMIGNDYYLAKSVDDLLDRIVALVRNDECPEMHVRLRKAVNRLPERPADLWPTIIENILGGRLPIWLREGRLAALTSRIAVEHIAILTDILQTPGQSRGALVLNQAEAAQVLGIGPLNVNQLVAAGFLPRKMVQKDLDEFARTYVLTNGVLELLKERGRVASTKVLVGVLRAAGLKPATELLLTGRPVWVLREIVRFLDGGGLSHFKLLQSR</sequence>
<dbReference type="OrthoDB" id="7872036at2"/>
<proteinExistence type="predicted"/>
<protein>
    <recommendedName>
        <fullName evidence="3">TniQ family protein</fullName>
    </recommendedName>
</protein>
<evidence type="ECO:0008006" key="3">
    <source>
        <dbReference type="Google" id="ProtNLM"/>
    </source>
</evidence>
<dbReference type="RefSeq" id="WP_133314701.1">
    <property type="nucleotide sequence ID" value="NZ_SMTL01000001.1"/>
</dbReference>
<accession>A0A4R5UMX8</accession>
<gene>
    <name evidence="1" type="ORF">E2F50_03775</name>
</gene>
<organism evidence="1 2">
    <name type="scientific">Rhizobium deserti</name>
    <dbReference type="NCBI Taxonomy" id="2547961"/>
    <lineage>
        <taxon>Bacteria</taxon>
        <taxon>Pseudomonadati</taxon>
        <taxon>Pseudomonadota</taxon>
        <taxon>Alphaproteobacteria</taxon>
        <taxon>Hyphomicrobiales</taxon>
        <taxon>Rhizobiaceae</taxon>
        <taxon>Rhizobium/Agrobacterium group</taxon>
        <taxon>Rhizobium</taxon>
    </lineage>
</organism>
<reference evidence="1 2" key="1">
    <citation type="submission" date="2019-03" db="EMBL/GenBank/DDBJ databases">
        <title>Rhizobium sp. nov., an bacterium isolated from biocrust in Mu Us Desert.</title>
        <authorList>
            <person name="Lixiong L."/>
        </authorList>
    </citation>
    <scope>NUCLEOTIDE SEQUENCE [LARGE SCALE GENOMIC DNA]</scope>
    <source>
        <strain evidence="1 2">SPY-1</strain>
    </source>
</reference>
<dbReference type="Proteomes" id="UP000295238">
    <property type="component" value="Unassembled WGS sequence"/>
</dbReference>
<dbReference type="EMBL" id="SMTL01000001">
    <property type="protein sequence ID" value="TDK39252.1"/>
    <property type="molecule type" value="Genomic_DNA"/>
</dbReference>
<name>A0A4R5UMX8_9HYPH</name>